<evidence type="ECO:0000256" key="3">
    <source>
        <dbReference type="ARBA" id="ARBA00018141"/>
    </source>
</evidence>
<dbReference type="GO" id="GO:0008616">
    <property type="term" value="P:tRNA queuosine(34) biosynthetic process"/>
    <property type="evidence" value="ECO:0007669"/>
    <property type="project" value="UniProtKB-KW"/>
</dbReference>
<keyword evidence="4 8" id="KW-0479">Metal-binding</keyword>
<accession>A0A060RIV7</accession>
<dbReference type="PANTHER" id="PTHR12589">
    <property type="entry name" value="PYRUVOYL TETRAHYDROBIOPTERIN SYNTHASE"/>
    <property type="match status" value="1"/>
</dbReference>
<reference evidence="11 12" key="1">
    <citation type="submission" date="2014-02" db="EMBL/GenBank/DDBJ databases">
        <authorList>
            <person name="Manrique M."/>
        </authorList>
    </citation>
    <scope>NUCLEOTIDE SEQUENCE [LARGE SCALE GENOMIC DNA]</scope>
    <source>
        <strain evidence="11 12">LMG17956</strain>
    </source>
</reference>
<dbReference type="GO" id="GO:0070497">
    <property type="term" value="F:6-carboxytetrahydropterin synthase activity"/>
    <property type="evidence" value="ECO:0007669"/>
    <property type="project" value="UniProtKB-EC"/>
</dbReference>
<dbReference type="GO" id="GO:0046872">
    <property type="term" value="F:metal ion binding"/>
    <property type="evidence" value="ECO:0007669"/>
    <property type="project" value="UniProtKB-KW"/>
</dbReference>
<dbReference type="Proteomes" id="UP000027584">
    <property type="component" value="Unassembled WGS sequence"/>
</dbReference>
<comment type="pathway">
    <text evidence="1 8">Purine metabolism; 7-cyano-7-deazaguanine biosynthesis.</text>
</comment>
<feature type="active site" description="Charge relay system" evidence="9">
    <location>
        <position position="88"/>
    </location>
</feature>
<evidence type="ECO:0000256" key="8">
    <source>
        <dbReference type="PIRNR" id="PIRNR006113"/>
    </source>
</evidence>
<feature type="binding site" evidence="10">
    <location>
        <position position="35"/>
    </location>
    <ligand>
        <name>Zn(2+)</name>
        <dbReference type="ChEBI" id="CHEBI:29105"/>
    </ligand>
</feature>
<reference evidence="11 12" key="2">
    <citation type="submission" date="2014-05" db="EMBL/GenBank/DDBJ databases">
        <title>Genome sequence of Streptococcus gallolyticus.</title>
        <authorList>
            <person name="Del Campo R."/>
        </authorList>
    </citation>
    <scope>NUCLEOTIDE SEQUENCE [LARGE SCALE GENOMIC DNA]</scope>
    <source>
        <strain evidence="11 12">LMG17956</strain>
    </source>
</reference>
<name>A0A060RIV7_9STRE</name>
<protein>
    <recommendedName>
        <fullName evidence="3 8">6-carboxy-5,6,7,8-tetrahydropterin synthase</fullName>
        <ecNumber evidence="8">4.-.-.-</ecNumber>
    </recommendedName>
</protein>
<evidence type="ECO:0000256" key="6">
    <source>
        <dbReference type="ARBA" id="ARBA00023239"/>
    </source>
</evidence>
<feature type="active site" description="Proton acceptor" evidence="9">
    <location>
        <position position="44"/>
    </location>
</feature>
<dbReference type="PIRSF" id="PIRSF006113">
    <property type="entry name" value="PTP_synth"/>
    <property type="match status" value="1"/>
</dbReference>
<dbReference type="InterPro" id="IPR038418">
    <property type="entry name" value="6-PTP_synth/QueD_sf"/>
</dbReference>
<evidence type="ECO:0000256" key="7">
    <source>
        <dbReference type="ARBA" id="ARBA00048807"/>
    </source>
</evidence>
<comment type="cofactor">
    <cofactor evidence="8 10">
        <name>Zn(2+)</name>
        <dbReference type="ChEBI" id="CHEBI:29105"/>
    </cofactor>
    <text evidence="8 10">Binds 1 zinc ion per subunit.</text>
</comment>
<keyword evidence="8" id="KW-0671">Queuosine biosynthesis</keyword>
<feature type="binding site" evidence="10">
    <location>
        <position position="48"/>
    </location>
    <ligand>
        <name>Zn(2+)</name>
        <dbReference type="ChEBI" id="CHEBI:29105"/>
    </ligand>
</feature>
<keyword evidence="5 8" id="KW-0862">Zinc</keyword>
<dbReference type="Pfam" id="PF01242">
    <property type="entry name" value="PTPS"/>
    <property type="match status" value="1"/>
</dbReference>
<dbReference type="EMBL" id="CCBC010000204">
    <property type="protein sequence ID" value="CDO18780.1"/>
    <property type="molecule type" value="Genomic_DNA"/>
</dbReference>
<comment type="caution">
    <text evidence="11">The sequence shown here is derived from an EMBL/GenBank/DDBJ whole genome shotgun (WGS) entry which is preliminary data.</text>
</comment>
<evidence type="ECO:0000256" key="5">
    <source>
        <dbReference type="ARBA" id="ARBA00022833"/>
    </source>
</evidence>
<dbReference type="Gene3D" id="3.30.479.10">
    <property type="entry name" value="6-pyruvoyl tetrahydropterin synthase/QueD"/>
    <property type="match status" value="2"/>
</dbReference>
<comment type="similarity">
    <text evidence="2 8">Belongs to the PTPS family. QueD subfamily.</text>
</comment>
<dbReference type="EC" id="4.-.-.-" evidence="8"/>
<dbReference type="NCBIfam" id="TIGR03367">
    <property type="entry name" value="queuosine_QueD"/>
    <property type="match status" value="1"/>
</dbReference>
<evidence type="ECO:0000256" key="4">
    <source>
        <dbReference type="ARBA" id="ARBA00022723"/>
    </source>
</evidence>
<evidence type="ECO:0000256" key="1">
    <source>
        <dbReference type="ARBA" id="ARBA00005061"/>
    </source>
</evidence>
<proteinExistence type="inferred from homology"/>
<comment type="catalytic activity">
    <reaction evidence="7 8">
        <text>7,8-dihydroneopterin 3'-triphosphate + H2O = 6-carboxy-5,6,7,8-tetrahydropterin + triphosphate + acetaldehyde + 2 H(+)</text>
        <dbReference type="Rhea" id="RHEA:27966"/>
        <dbReference type="ChEBI" id="CHEBI:15343"/>
        <dbReference type="ChEBI" id="CHEBI:15377"/>
        <dbReference type="ChEBI" id="CHEBI:15378"/>
        <dbReference type="ChEBI" id="CHEBI:18036"/>
        <dbReference type="ChEBI" id="CHEBI:58462"/>
        <dbReference type="ChEBI" id="CHEBI:61032"/>
        <dbReference type="EC" id="4.1.2.50"/>
    </reaction>
</comment>
<sequence>MFEIPKELKIPTGESLVYCPRRVMVSKEFTFDAAHHLFNYDGKCKALHGHTYHLQIAVSGLLDDRGMAVDFGDLKQIYKKHLEPSLDHHYLNESLPYMNTTAENMVYWIFKQVAQHLPKEREIRVEYIRLYETPTSFAEFRREWEIDD</sequence>
<dbReference type="PANTHER" id="PTHR12589:SF7">
    <property type="entry name" value="6-PYRUVOYL TETRAHYDROBIOPTERIN SYNTHASE"/>
    <property type="match status" value="1"/>
</dbReference>
<evidence type="ECO:0000313" key="12">
    <source>
        <dbReference type="Proteomes" id="UP000027584"/>
    </source>
</evidence>
<evidence type="ECO:0000256" key="9">
    <source>
        <dbReference type="PIRSR" id="PIRSR006113-1"/>
    </source>
</evidence>
<dbReference type="AlphaFoldDB" id="A0A060RIV7"/>
<evidence type="ECO:0000256" key="2">
    <source>
        <dbReference type="ARBA" id="ARBA00008900"/>
    </source>
</evidence>
<dbReference type="SUPFAM" id="SSF55620">
    <property type="entry name" value="Tetrahydrobiopterin biosynthesis enzymes-like"/>
    <property type="match status" value="1"/>
</dbReference>
<feature type="binding site" evidence="10">
    <location>
        <position position="50"/>
    </location>
    <ligand>
        <name>Zn(2+)</name>
        <dbReference type="ChEBI" id="CHEBI:29105"/>
    </ligand>
</feature>
<organism evidence="11 12">
    <name type="scientific">Streptococcus gallolyticus</name>
    <dbReference type="NCBI Taxonomy" id="315405"/>
    <lineage>
        <taxon>Bacteria</taxon>
        <taxon>Bacillati</taxon>
        <taxon>Bacillota</taxon>
        <taxon>Bacilli</taxon>
        <taxon>Lactobacillales</taxon>
        <taxon>Streptococcaceae</taxon>
        <taxon>Streptococcus</taxon>
    </lineage>
</organism>
<dbReference type="UniPathway" id="UPA00391"/>
<gene>
    <name evidence="11" type="ORF">BN963_SGAL_01987</name>
</gene>
<evidence type="ECO:0000313" key="11">
    <source>
        <dbReference type="EMBL" id="CDO18780.1"/>
    </source>
</evidence>
<dbReference type="InterPro" id="IPR007115">
    <property type="entry name" value="6-PTP_synth/QueD"/>
</dbReference>
<evidence type="ECO:0000256" key="10">
    <source>
        <dbReference type="PIRSR" id="PIRSR006113-2"/>
    </source>
</evidence>
<feature type="active site" description="Charge relay system" evidence="9">
    <location>
        <position position="132"/>
    </location>
</feature>
<keyword evidence="6 8" id="KW-0456">Lyase</keyword>